<dbReference type="Proteomes" id="UP000293874">
    <property type="component" value="Unassembled WGS sequence"/>
</dbReference>
<dbReference type="InterPro" id="IPR016040">
    <property type="entry name" value="NAD(P)-bd_dom"/>
</dbReference>
<evidence type="ECO:0000313" key="3">
    <source>
        <dbReference type="Proteomes" id="UP000293874"/>
    </source>
</evidence>
<dbReference type="InterPro" id="IPR036291">
    <property type="entry name" value="NAD(P)-bd_dom_sf"/>
</dbReference>
<organism evidence="2 3">
    <name type="scientific">Pseudobacter ginsenosidimutans</name>
    <dbReference type="NCBI Taxonomy" id="661488"/>
    <lineage>
        <taxon>Bacteria</taxon>
        <taxon>Pseudomonadati</taxon>
        <taxon>Bacteroidota</taxon>
        <taxon>Chitinophagia</taxon>
        <taxon>Chitinophagales</taxon>
        <taxon>Chitinophagaceae</taxon>
        <taxon>Pseudobacter</taxon>
    </lineage>
</organism>
<protein>
    <submittedName>
        <fullName evidence="2">Putative NAD(P)-binding protein</fullName>
    </submittedName>
</protein>
<comment type="caution">
    <text evidence="2">The sequence shown here is derived from an EMBL/GenBank/DDBJ whole genome shotgun (WGS) entry which is preliminary data.</text>
</comment>
<gene>
    <name evidence="2" type="ORF">EV199_4525</name>
</gene>
<evidence type="ECO:0000259" key="1">
    <source>
        <dbReference type="Pfam" id="PF13460"/>
    </source>
</evidence>
<dbReference type="EMBL" id="SGXA01000002">
    <property type="protein sequence ID" value="RZS72604.1"/>
    <property type="molecule type" value="Genomic_DNA"/>
</dbReference>
<keyword evidence="3" id="KW-1185">Reference proteome</keyword>
<dbReference type="Gene3D" id="3.40.50.720">
    <property type="entry name" value="NAD(P)-binding Rossmann-like Domain"/>
    <property type="match status" value="1"/>
</dbReference>
<sequence length="228" mass="24751">MKIVVVGGTGLIGSKLVSKLVMMNHTVIAAAPSLGINTLTGFGLNHALQGTDVVVDVSNSPGIDGNEALDFFQTSTVNLVTAGLYAGVKHHVALSIVGVERMPDSGYIRAKLAQEDFIRESGINYSILRSAQFFELAGRIAEAATTGDEMNISPAAFQPVAGPVLMPMYEFIRYYLNATEDPRQLFADEHARYYGAALDDASLTPGEHARFGKIKYEDWFHNQLINQQ</sequence>
<dbReference type="Pfam" id="PF13460">
    <property type="entry name" value="NAD_binding_10"/>
    <property type="match status" value="1"/>
</dbReference>
<name>A0A4Q7MX10_9BACT</name>
<reference evidence="2 3" key="1">
    <citation type="submission" date="2019-02" db="EMBL/GenBank/DDBJ databases">
        <title>Genomic Encyclopedia of Type Strains, Phase IV (KMG-IV): sequencing the most valuable type-strain genomes for metagenomic binning, comparative biology and taxonomic classification.</title>
        <authorList>
            <person name="Goeker M."/>
        </authorList>
    </citation>
    <scope>NUCLEOTIDE SEQUENCE [LARGE SCALE GENOMIC DNA]</scope>
    <source>
        <strain evidence="2 3">DSM 18116</strain>
    </source>
</reference>
<dbReference type="RefSeq" id="WP_130543001.1">
    <property type="nucleotide sequence ID" value="NZ_CP042431.1"/>
</dbReference>
<feature type="domain" description="NAD(P)-binding" evidence="1">
    <location>
        <begin position="44"/>
        <end position="135"/>
    </location>
</feature>
<dbReference type="OrthoDB" id="9771302at2"/>
<accession>A0A4Q7MX10</accession>
<dbReference type="SUPFAM" id="SSF51735">
    <property type="entry name" value="NAD(P)-binding Rossmann-fold domains"/>
    <property type="match status" value="1"/>
</dbReference>
<dbReference type="AlphaFoldDB" id="A0A4Q7MX10"/>
<evidence type="ECO:0000313" key="2">
    <source>
        <dbReference type="EMBL" id="RZS72604.1"/>
    </source>
</evidence>
<proteinExistence type="predicted"/>